<dbReference type="PANTHER" id="PTHR30344">
    <property type="entry name" value="6-PHOSPHOGLUCONOLACTONASE-RELATED"/>
    <property type="match status" value="1"/>
</dbReference>
<evidence type="ECO:0000313" key="3">
    <source>
        <dbReference type="EMBL" id="MBS2211256.1"/>
    </source>
</evidence>
<keyword evidence="2" id="KW-0313">Glucose metabolism</keyword>
<evidence type="ECO:0000256" key="1">
    <source>
        <dbReference type="ARBA" id="ARBA00005564"/>
    </source>
</evidence>
<dbReference type="Pfam" id="PF10282">
    <property type="entry name" value="Lactonase"/>
    <property type="match status" value="1"/>
</dbReference>
<organism evidence="3 4">
    <name type="scientific">Carboxylicivirga mesophila</name>
    <dbReference type="NCBI Taxonomy" id="1166478"/>
    <lineage>
        <taxon>Bacteria</taxon>
        <taxon>Pseudomonadati</taxon>
        <taxon>Bacteroidota</taxon>
        <taxon>Bacteroidia</taxon>
        <taxon>Marinilabiliales</taxon>
        <taxon>Marinilabiliaceae</taxon>
        <taxon>Carboxylicivirga</taxon>
    </lineage>
</organism>
<accession>A0ABS5K8H2</accession>
<comment type="caution">
    <text evidence="3">The sequence shown here is derived from an EMBL/GenBank/DDBJ whole genome shotgun (WGS) entry which is preliminary data.</text>
</comment>
<dbReference type="EMBL" id="JAGUCN010000006">
    <property type="protein sequence ID" value="MBS2211256.1"/>
    <property type="molecule type" value="Genomic_DNA"/>
</dbReference>
<comment type="similarity">
    <text evidence="1">Belongs to the cycloisomerase 2 family.</text>
</comment>
<name>A0ABS5K8H2_9BACT</name>
<keyword evidence="4" id="KW-1185">Reference proteome</keyword>
<reference evidence="3 4" key="1">
    <citation type="journal article" date="2014" name="Int. J. Syst. Evol. Microbiol.">
        <title>Carboxylicivirga gen. nov. in the family Marinilabiliaceae with two novel species, Carboxylicivirga mesophila sp. nov. and Carboxylicivirga taeanensis sp. nov., and reclassification of Cytophaga fermentans as Saccharicrinis fermentans gen. nov., comb. nov.</title>
        <authorList>
            <person name="Yang S.H."/>
            <person name="Seo H.S."/>
            <person name="Woo J.H."/>
            <person name="Oh H.M."/>
            <person name="Jang H."/>
            <person name="Lee J.H."/>
            <person name="Kim S.J."/>
            <person name="Kwon K.K."/>
        </authorList>
    </citation>
    <scope>NUCLEOTIDE SEQUENCE [LARGE SCALE GENOMIC DNA]</scope>
    <source>
        <strain evidence="3 4">JCM 18290</strain>
    </source>
</reference>
<evidence type="ECO:0000256" key="2">
    <source>
        <dbReference type="ARBA" id="ARBA00022526"/>
    </source>
</evidence>
<dbReference type="InterPro" id="IPR019405">
    <property type="entry name" value="Lactonase_7-beta_prop"/>
</dbReference>
<dbReference type="SUPFAM" id="SSF51004">
    <property type="entry name" value="C-terminal (heme d1) domain of cytochrome cd1-nitrite reductase"/>
    <property type="match status" value="1"/>
</dbReference>
<dbReference type="PROSITE" id="PS51257">
    <property type="entry name" value="PROKAR_LIPOPROTEIN"/>
    <property type="match status" value="1"/>
</dbReference>
<gene>
    <name evidence="3" type="ORF">KEM09_07585</name>
</gene>
<evidence type="ECO:0000313" key="4">
    <source>
        <dbReference type="Proteomes" id="UP000721861"/>
    </source>
</evidence>
<dbReference type="InterPro" id="IPR011048">
    <property type="entry name" value="Haem_d1_sf"/>
</dbReference>
<dbReference type="PANTHER" id="PTHR30344:SF1">
    <property type="entry name" value="6-PHOSPHOGLUCONOLACTONASE"/>
    <property type="match status" value="1"/>
</dbReference>
<dbReference type="Proteomes" id="UP000721861">
    <property type="component" value="Unassembled WGS sequence"/>
</dbReference>
<protein>
    <submittedName>
        <fullName evidence="3">Lactonase family protein</fullName>
    </submittedName>
</protein>
<dbReference type="RefSeq" id="WP_212227295.1">
    <property type="nucleotide sequence ID" value="NZ_JAGUCN010000006.1"/>
</dbReference>
<dbReference type="Gene3D" id="2.130.10.10">
    <property type="entry name" value="YVTN repeat-like/Quinoprotein amine dehydrogenase"/>
    <property type="match status" value="1"/>
</dbReference>
<dbReference type="InterPro" id="IPR015943">
    <property type="entry name" value="WD40/YVTN_repeat-like_dom_sf"/>
</dbReference>
<proteinExistence type="inferred from homology"/>
<dbReference type="InterPro" id="IPR050282">
    <property type="entry name" value="Cycloisomerase_2"/>
</dbReference>
<sequence>MKRNLLFIAAMGLVLMACTSKKELKHYPFYLGTYTDGASEGIYHGILKSDGSFDTLKLAAKAENPSFLCFANKQKTLVAVNELDVEGTGAVESYAVRMDGLEKLSTSESGGAHPCHVSGNDKGDILVANYSGGNIGYLTIEQSGKLSPLKAVAQHYGKGVTERQASPHAHSIWFIDNEHAVAVDLGIDQLIFYQLIQGELLKSDSLKLDNGAGPRHLAIHPQKEQMYVINELNSTITVVGKVSGSWQVLGSISTLPTDFTGDSYCADIHISGDGRFIYASNRGHNSLAIFKIVGQQLELIGHESVRGDWPRNFALTPDGELLVVANQRSNNLVAFKRNRETGLLSYVSEQKAEMPVCVLFE</sequence>
<keyword evidence="2" id="KW-0119">Carbohydrate metabolism</keyword>